<feature type="transmembrane region" description="Helical" evidence="19">
    <location>
        <begin position="40"/>
        <end position="63"/>
    </location>
</feature>
<feature type="transmembrane region" description="Helical" evidence="19">
    <location>
        <begin position="87"/>
        <end position="107"/>
    </location>
</feature>
<protein>
    <recommendedName>
        <fullName evidence="6 19">Adenosylcobinamide-GDP ribazoletransferase</fullName>
        <ecNumber evidence="5 19">2.7.8.26</ecNumber>
    </recommendedName>
    <alternativeName>
        <fullName evidence="16 19">Cobalamin synthase</fullName>
    </alternativeName>
    <alternativeName>
        <fullName evidence="15 19">Cobalamin-5'-phosphate synthase</fullName>
    </alternativeName>
</protein>
<proteinExistence type="inferred from homology"/>
<evidence type="ECO:0000256" key="14">
    <source>
        <dbReference type="ARBA" id="ARBA00025228"/>
    </source>
</evidence>
<keyword evidence="8 19" id="KW-0169">Cobalamin biosynthesis</keyword>
<evidence type="ECO:0000256" key="5">
    <source>
        <dbReference type="ARBA" id="ARBA00013200"/>
    </source>
</evidence>
<comment type="caution">
    <text evidence="20">The sequence shown here is derived from an EMBL/GenBank/DDBJ whole genome shotgun (WGS) entry which is preliminary data.</text>
</comment>
<evidence type="ECO:0000256" key="13">
    <source>
        <dbReference type="ARBA" id="ARBA00023136"/>
    </source>
</evidence>
<evidence type="ECO:0000256" key="9">
    <source>
        <dbReference type="ARBA" id="ARBA00022679"/>
    </source>
</evidence>
<evidence type="ECO:0000313" key="20">
    <source>
        <dbReference type="EMBL" id="MBP1969968.1"/>
    </source>
</evidence>
<dbReference type="InterPro" id="IPR003805">
    <property type="entry name" value="CobS"/>
</dbReference>
<keyword evidence="9 19" id="KW-0808">Transferase</keyword>
<comment type="catalytic activity">
    <reaction evidence="17 19">
        <text>alpha-ribazole + adenosylcob(III)inamide-GDP = adenosylcob(III)alamin + GMP + H(+)</text>
        <dbReference type="Rhea" id="RHEA:16049"/>
        <dbReference type="ChEBI" id="CHEBI:10329"/>
        <dbReference type="ChEBI" id="CHEBI:15378"/>
        <dbReference type="ChEBI" id="CHEBI:18408"/>
        <dbReference type="ChEBI" id="CHEBI:58115"/>
        <dbReference type="ChEBI" id="CHEBI:60487"/>
        <dbReference type="EC" id="2.7.8.26"/>
    </reaction>
</comment>
<dbReference type="PANTHER" id="PTHR34148:SF1">
    <property type="entry name" value="ADENOSYLCOBINAMIDE-GDP RIBAZOLETRANSFERASE"/>
    <property type="match status" value="1"/>
</dbReference>
<evidence type="ECO:0000256" key="6">
    <source>
        <dbReference type="ARBA" id="ARBA00015850"/>
    </source>
</evidence>
<evidence type="ECO:0000256" key="7">
    <source>
        <dbReference type="ARBA" id="ARBA00022475"/>
    </source>
</evidence>
<dbReference type="RefSeq" id="WP_245301561.1">
    <property type="nucleotide sequence ID" value="NZ_CP110224.1"/>
</dbReference>
<evidence type="ECO:0000256" key="17">
    <source>
        <dbReference type="ARBA" id="ARBA00048623"/>
    </source>
</evidence>
<feature type="transmembrane region" description="Helical" evidence="19">
    <location>
        <begin position="113"/>
        <end position="136"/>
    </location>
</feature>
<dbReference type="EMBL" id="JAGGKX010000009">
    <property type="protein sequence ID" value="MBP1969968.1"/>
    <property type="molecule type" value="Genomic_DNA"/>
</dbReference>
<organism evidence="20 21">
    <name type="scientific">Virgibacillus natechei</name>
    <dbReference type="NCBI Taxonomy" id="1216297"/>
    <lineage>
        <taxon>Bacteria</taxon>
        <taxon>Bacillati</taxon>
        <taxon>Bacillota</taxon>
        <taxon>Bacilli</taxon>
        <taxon>Bacillales</taxon>
        <taxon>Bacillaceae</taxon>
        <taxon>Virgibacillus</taxon>
    </lineage>
</organism>
<evidence type="ECO:0000256" key="10">
    <source>
        <dbReference type="ARBA" id="ARBA00022692"/>
    </source>
</evidence>
<keyword evidence="10 19" id="KW-0812">Transmembrane</keyword>
<evidence type="ECO:0000256" key="19">
    <source>
        <dbReference type="HAMAP-Rule" id="MF_00719"/>
    </source>
</evidence>
<evidence type="ECO:0000256" key="8">
    <source>
        <dbReference type="ARBA" id="ARBA00022573"/>
    </source>
</evidence>
<evidence type="ECO:0000313" key="21">
    <source>
        <dbReference type="Proteomes" id="UP001519345"/>
    </source>
</evidence>
<dbReference type="EC" id="2.7.8.26" evidence="5 19"/>
<sequence>MNRFYISHALKTFPLLGLLQGAIYASILFVLQSYTPLSDIMIALFLWLVLIFLSGGIHLDGLIDTSDAYFSYRDVGKRLEIMQDPRVGAFGVLTIVVFLSVRFVILYELVTMAVLWTYLMVVLIPFLGKMLLGAYLQLLPAARNSGMAVFFQHGKSSTFWVTYGIYLGIIGIVIALLNMELLGFYFILISSMIVIGTFLAGKIKKNFGGITGDTLGASSEGMELVLWIAVWLLHSFAMV</sequence>
<feature type="transmembrane region" description="Helical" evidence="19">
    <location>
        <begin position="12"/>
        <end position="34"/>
    </location>
</feature>
<evidence type="ECO:0000256" key="11">
    <source>
        <dbReference type="ARBA" id="ARBA00022842"/>
    </source>
</evidence>
<evidence type="ECO:0000256" key="2">
    <source>
        <dbReference type="ARBA" id="ARBA00004651"/>
    </source>
</evidence>
<comment type="similarity">
    <text evidence="4 19">Belongs to the CobS family.</text>
</comment>
<dbReference type="GO" id="GO:0051073">
    <property type="term" value="F:adenosylcobinamide-GDP ribazoletransferase activity"/>
    <property type="evidence" value="ECO:0007669"/>
    <property type="project" value="UniProtKB-EC"/>
</dbReference>
<evidence type="ECO:0000256" key="16">
    <source>
        <dbReference type="ARBA" id="ARBA00032853"/>
    </source>
</evidence>
<comment type="subcellular location">
    <subcellularLocation>
        <location evidence="2 19">Cell membrane</location>
        <topology evidence="2 19">Multi-pass membrane protein</topology>
    </subcellularLocation>
</comment>
<reference evidence="20 21" key="1">
    <citation type="submission" date="2021-03" db="EMBL/GenBank/DDBJ databases">
        <title>Genomic Encyclopedia of Type Strains, Phase IV (KMG-IV): sequencing the most valuable type-strain genomes for metagenomic binning, comparative biology and taxonomic classification.</title>
        <authorList>
            <person name="Goeker M."/>
        </authorList>
    </citation>
    <scope>NUCLEOTIDE SEQUENCE [LARGE SCALE GENOMIC DNA]</scope>
    <source>
        <strain evidence="20 21">DSM 25609</strain>
    </source>
</reference>
<evidence type="ECO:0000256" key="12">
    <source>
        <dbReference type="ARBA" id="ARBA00022989"/>
    </source>
</evidence>
<keyword evidence="11 19" id="KW-0460">Magnesium</keyword>
<keyword evidence="21" id="KW-1185">Reference proteome</keyword>
<keyword evidence="13 19" id="KW-0472">Membrane</keyword>
<feature type="transmembrane region" description="Helical" evidence="19">
    <location>
        <begin position="182"/>
        <end position="200"/>
    </location>
</feature>
<dbReference type="Pfam" id="PF02654">
    <property type="entry name" value="CobS"/>
    <property type="match status" value="1"/>
</dbReference>
<evidence type="ECO:0000256" key="1">
    <source>
        <dbReference type="ARBA" id="ARBA00001946"/>
    </source>
</evidence>
<accession>A0ABS4IGH8</accession>
<dbReference type="Proteomes" id="UP001519345">
    <property type="component" value="Unassembled WGS sequence"/>
</dbReference>
<comment type="catalytic activity">
    <reaction evidence="18 19">
        <text>alpha-ribazole 5'-phosphate + adenosylcob(III)inamide-GDP = adenosylcob(III)alamin 5'-phosphate + GMP + H(+)</text>
        <dbReference type="Rhea" id="RHEA:23560"/>
        <dbReference type="ChEBI" id="CHEBI:15378"/>
        <dbReference type="ChEBI" id="CHEBI:57918"/>
        <dbReference type="ChEBI" id="CHEBI:58115"/>
        <dbReference type="ChEBI" id="CHEBI:60487"/>
        <dbReference type="ChEBI" id="CHEBI:60493"/>
        <dbReference type="EC" id="2.7.8.26"/>
    </reaction>
</comment>
<evidence type="ECO:0000256" key="3">
    <source>
        <dbReference type="ARBA" id="ARBA00004663"/>
    </source>
</evidence>
<comment type="cofactor">
    <cofactor evidence="1 19">
        <name>Mg(2+)</name>
        <dbReference type="ChEBI" id="CHEBI:18420"/>
    </cofactor>
</comment>
<feature type="transmembrane region" description="Helical" evidence="19">
    <location>
        <begin position="221"/>
        <end position="238"/>
    </location>
</feature>
<comment type="pathway">
    <text evidence="3 19">Cofactor biosynthesis; adenosylcobalamin biosynthesis; adenosylcobalamin from cob(II)yrinate a,c-diamide: step 7/7.</text>
</comment>
<feature type="transmembrane region" description="Helical" evidence="19">
    <location>
        <begin position="157"/>
        <end position="176"/>
    </location>
</feature>
<name>A0ABS4IGH8_9BACI</name>
<dbReference type="NCBIfam" id="TIGR00317">
    <property type="entry name" value="cobS"/>
    <property type="match status" value="1"/>
</dbReference>
<keyword evidence="7 19" id="KW-1003">Cell membrane</keyword>
<dbReference type="HAMAP" id="MF_00719">
    <property type="entry name" value="CobS"/>
    <property type="match status" value="1"/>
</dbReference>
<evidence type="ECO:0000256" key="18">
    <source>
        <dbReference type="ARBA" id="ARBA00049504"/>
    </source>
</evidence>
<keyword evidence="12 19" id="KW-1133">Transmembrane helix</keyword>
<evidence type="ECO:0000256" key="4">
    <source>
        <dbReference type="ARBA" id="ARBA00010561"/>
    </source>
</evidence>
<dbReference type="PANTHER" id="PTHR34148">
    <property type="entry name" value="ADENOSYLCOBINAMIDE-GDP RIBAZOLETRANSFERASE"/>
    <property type="match status" value="1"/>
</dbReference>
<comment type="function">
    <text evidence="14 19">Joins adenosylcobinamide-GDP and alpha-ribazole to generate adenosylcobalamin (Ado-cobalamin). Also synthesizes adenosylcobalamin 5'-phosphate from adenosylcobinamide-GDP and alpha-ribazole 5'-phosphate.</text>
</comment>
<gene>
    <name evidence="19" type="primary">cobS</name>
    <name evidence="20" type="ORF">J2Z83_002076</name>
</gene>
<evidence type="ECO:0000256" key="15">
    <source>
        <dbReference type="ARBA" id="ARBA00032605"/>
    </source>
</evidence>